<feature type="compositionally biased region" description="Basic and acidic residues" evidence="1">
    <location>
        <begin position="40"/>
        <end position="53"/>
    </location>
</feature>
<feature type="region of interest" description="Disordered" evidence="1">
    <location>
        <begin position="1"/>
        <end position="56"/>
    </location>
</feature>
<dbReference type="RefSeq" id="XP_030992145.1">
    <property type="nucleotide sequence ID" value="XM_031143531.1"/>
</dbReference>
<keyword evidence="3" id="KW-1185">Reference proteome</keyword>
<dbReference type="GeneID" id="41976100"/>
<dbReference type="Proteomes" id="UP000319257">
    <property type="component" value="Unassembled WGS sequence"/>
</dbReference>
<accession>A0A507AVB1</accession>
<feature type="compositionally biased region" description="Polar residues" evidence="1">
    <location>
        <begin position="1"/>
        <end position="12"/>
    </location>
</feature>
<dbReference type="InParanoid" id="A0A507AVB1"/>
<gene>
    <name evidence="2" type="ORF">E0L32_008653</name>
</gene>
<dbReference type="EMBL" id="SKBQ01000058">
    <property type="protein sequence ID" value="TPX10434.1"/>
    <property type="molecule type" value="Genomic_DNA"/>
</dbReference>
<proteinExistence type="predicted"/>
<name>A0A507AVB1_9PEZI</name>
<organism evidence="2 3">
    <name type="scientific">Thyridium curvatum</name>
    <dbReference type="NCBI Taxonomy" id="1093900"/>
    <lineage>
        <taxon>Eukaryota</taxon>
        <taxon>Fungi</taxon>
        <taxon>Dikarya</taxon>
        <taxon>Ascomycota</taxon>
        <taxon>Pezizomycotina</taxon>
        <taxon>Sordariomycetes</taxon>
        <taxon>Sordariomycetidae</taxon>
        <taxon>Thyridiales</taxon>
        <taxon>Thyridiaceae</taxon>
        <taxon>Thyridium</taxon>
    </lineage>
</organism>
<dbReference type="AlphaFoldDB" id="A0A507AVB1"/>
<comment type="caution">
    <text evidence="2">The sequence shown here is derived from an EMBL/GenBank/DDBJ whole genome shotgun (WGS) entry which is preliminary data.</text>
</comment>
<evidence type="ECO:0000313" key="3">
    <source>
        <dbReference type="Proteomes" id="UP000319257"/>
    </source>
</evidence>
<evidence type="ECO:0000313" key="2">
    <source>
        <dbReference type="EMBL" id="TPX10434.1"/>
    </source>
</evidence>
<protein>
    <submittedName>
        <fullName evidence="2">Uncharacterized protein</fullName>
    </submittedName>
</protein>
<evidence type="ECO:0000256" key="1">
    <source>
        <dbReference type="SAM" id="MobiDB-lite"/>
    </source>
</evidence>
<sequence length="349" mass="39368">MAGQPDNSTTFGKGSVPSKAGKSCPRPDIESGPSASAARGLDDHEQREKKYPFEYDDDSVDKLQQMPGGWKKHALEQCVYSDQRFHRRFGSLTRLLIIYLEIHVGRWEDIISQKIEASLDDKFFKPLDLDLDEKKGDHVAAFKQSFDPFVHEVFNVMKLYEQIVSMDVKNAHYHRASLSVHAGVYRGLRDEHGFSKEECAFMERADDFVYTKWGHIEAFADVVIRDCPKLVQRLLTNAWGTQVAVLLYKSGRQWLSAEEQSHGVLQFLDRPGRIDRYFAPYRIPVPHTYVQGWQMGSGAGLRFHLHAPDLLPPLGEPHGCVGLAPGIHGPDGCISGSISEQLITFKISS</sequence>
<reference evidence="2 3" key="1">
    <citation type="submission" date="2019-06" db="EMBL/GenBank/DDBJ databases">
        <title>Draft genome sequence of the filamentous fungus Phialemoniopsis curvata isolated from diesel fuel.</title>
        <authorList>
            <person name="Varaljay V.A."/>
            <person name="Lyon W.J."/>
            <person name="Crouch A.L."/>
            <person name="Drake C.E."/>
            <person name="Hollomon J.M."/>
            <person name="Nadeau L.J."/>
            <person name="Nunn H.S."/>
            <person name="Stevenson B.S."/>
            <person name="Bojanowski C.L."/>
            <person name="Crookes-Goodson W.J."/>
        </authorList>
    </citation>
    <scope>NUCLEOTIDE SEQUENCE [LARGE SCALE GENOMIC DNA]</scope>
    <source>
        <strain evidence="2 3">D216</strain>
    </source>
</reference>